<organism evidence="3">
    <name type="scientific">Panicum hallii</name>
    <dbReference type="NCBI Taxonomy" id="206008"/>
    <lineage>
        <taxon>Eukaryota</taxon>
        <taxon>Viridiplantae</taxon>
        <taxon>Streptophyta</taxon>
        <taxon>Embryophyta</taxon>
        <taxon>Tracheophyta</taxon>
        <taxon>Spermatophyta</taxon>
        <taxon>Magnoliopsida</taxon>
        <taxon>Liliopsida</taxon>
        <taxon>Poales</taxon>
        <taxon>Poaceae</taxon>
        <taxon>PACMAD clade</taxon>
        <taxon>Panicoideae</taxon>
        <taxon>Panicodae</taxon>
        <taxon>Paniceae</taxon>
        <taxon>Panicinae</taxon>
        <taxon>Panicum</taxon>
        <taxon>Panicum sect. Panicum</taxon>
    </lineage>
</organism>
<protein>
    <submittedName>
        <fullName evidence="3">Uncharacterized protein</fullName>
    </submittedName>
</protein>
<dbReference type="Gene3D" id="3.10.20.370">
    <property type="match status" value="1"/>
</dbReference>
<dbReference type="PANTHER" id="PTHR34072">
    <property type="entry name" value="ENZYMATIC POLYPROTEIN-RELATED"/>
    <property type="match status" value="1"/>
</dbReference>
<reference evidence="3" key="1">
    <citation type="submission" date="2018-04" db="EMBL/GenBank/DDBJ databases">
        <title>WGS assembly of Panicum hallii.</title>
        <authorList>
            <person name="Lovell J."/>
            <person name="Jenkins J."/>
            <person name="Lowry D."/>
            <person name="Mamidi S."/>
            <person name="Sreedasyam A."/>
            <person name="Weng X."/>
            <person name="Barry K."/>
            <person name="Bonette J."/>
            <person name="Campitelli B."/>
            <person name="Daum C."/>
            <person name="Gordon S."/>
            <person name="Gould B."/>
            <person name="Lipzen A."/>
            <person name="Macqueen A."/>
            <person name="Palacio-Mejia J."/>
            <person name="Plott C."/>
            <person name="Shakirov E."/>
            <person name="Shu S."/>
            <person name="Yoshinaga Y."/>
            <person name="Zane M."/>
            <person name="Rokhsar D."/>
            <person name="Grimwood J."/>
            <person name="Schmutz J."/>
            <person name="Juenger T."/>
        </authorList>
    </citation>
    <scope>NUCLEOTIDE SEQUENCE [LARGE SCALE GENOMIC DNA]</scope>
    <source>
        <strain evidence="3">FIL2</strain>
    </source>
</reference>
<feature type="domain" description="Integrase zinc-binding" evidence="2">
    <location>
        <begin position="244"/>
        <end position="278"/>
    </location>
</feature>
<feature type="domain" description="Reverse transcriptase/retrotransposon-derived protein RNase H-like" evidence="1">
    <location>
        <begin position="33"/>
        <end position="127"/>
    </location>
</feature>
<dbReference type="InterPro" id="IPR041577">
    <property type="entry name" value="RT_RNaseH_2"/>
</dbReference>
<dbReference type="InterPro" id="IPR043502">
    <property type="entry name" value="DNA/RNA_pol_sf"/>
</dbReference>
<dbReference type="Gramene" id="PVH66242">
    <property type="protein sequence ID" value="PVH66242"/>
    <property type="gene ID" value="PAHAL_1G183700"/>
</dbReference>
<dbReference type="InterPro" id="IPR041588">
    <property type="entry name" value="Integrase_H2C2"/>
</dbReference>
<dbReference type="Proteomes" id="UP000243499">
    <property type="component" value="Chromosome 1"/>
</dbReference>
<evidence type="ECO:0000259" key="2">
    <source>
        <dbReference type="Pfam" id="PF17921"/>
    </source>
</evidence>
<sequence>MCIAGYYGKFVRDFGVIGKPLTTLLKKGVQFLWTAAQEEAFVALKHALSSTPILALPNFQKPFTIEIDVSDKGIGAVLLQDQHPIAYVSRALGPRNQALSTYEKECLAILLVVEHWRSYLQHAEFIIQTGQKSLVHLDDQRLSTPWQHKALTKLMGLQYKLCYKKGTENKAADALSRIHPQHKPEVLAISSAQPIWLQELIQSYVKFPDIARLLASLSVKSTMGEYMLHDGLIKFKGKILVLPDEKLQQTIIQSLHSTAIGGHSGPFVTYQKVKQMFF</sequence>
<dbReference type="Pfam" id="PF17921">
    <property type="entry name" value="Integrase_H2C2"/>
    <property type="match status" value="1"/>
</dbReference>
<dbReference type="FunFam" id="3.30.70.270:FF:000020">
    <property type="entry name" value="Transposon Tf2-6 polyprotein-like Protein"/>
    <property type="match status" value="1"/>
</dbReference>
<dbReference type="FunFam" id="3.10.20.370:FF:000001">
    <property type="entry name" value="Retrovirus-related Pol polyprotein from transposon 17.6-like protein"/>
    <property type="match status" value="1"/>
</dbReference>
<evidence type="ECO:0000259" key="1">
    <source>
        <dbReference type="Pfam" id="PF17919"/>
    </source>
</evidence>
<name>A0A2T8KVT0_9POAL</name>
<dbReference type="Pfam" id="PF17919">
    <property type="entry name" value="RT_RNaseH_2"/>
    <property type="match status" value="1"/>
</dbReference>
<gene>
    <name evidence="3" type="ORF">PAHAL_1G183700</name>
</gene>
<accession>A0A2T8KVT0</accession>
<dbReference type="Gene3D" id="3.30.70.270">
    <property type="match status" value="1"/>
</dbReference>
<dbReference type="EMBL" id="CM008046">
    <property type="protein sequence ID" value="PVH66242.1"/>
    <property type="molecule type" value="Genomic_DNA"/>
</dbReference>
<proteinExistence type="predicted"/>
<dbReference type="CDD" id="cd09274">
    <property type="entry name" value="RNase_HI_RT_Ty3"/>
    <property type="match status" value="1"/>
</dbReference>
<dbReference type="AlphaFoldDB" id="A0A2T8KVT0"/>
<dbReference type="PANTHER" id="PTHR34072:SF52">
    <property type="entry name" value="RIBONUCLEASE H"/>
    <property type="match status" value="1"/>
</dbReference>
<dbReference type="InterPro" id="IPR043128">
    <property type="entry name" value="Rev_trsase/Diguanyl_cyclase"/>
</dbReference>
<dbReference type="SUPFAM" id="SSF56672">
    <property type="entry name" value="DNA/RNA polymerases"/>
    <property type="match status" value="1"/>
</dbReference>
<dbReference type="Gene3D" id="1.10.340.70">
    <property type="match status" value="1"/>
</dbReference>
<evidence type="ECO:0000313" key="3">
    <source>
        <dbReference type="EMBL" id="PVH66242.1"/>
    </source>
</evidence>